<feature type="region of interest" description="Disordered" evidence="1">
    <location>
        <begin position="81"/>
        <end position="106"/>
    </location>
</feature>
<evidence type="ECO:0000313" key="3">
    <source>
        <dbReference type="Proteomes" id="UP000054321"/>
    </source>
</evidence>
<gene>
    <name evidence="2" type="ORF">OIDMADRAFT_49432</name>
</gene>
<dbReference type="AlphaFoldDB" id="A0A0C3D3T1"/>
<dbReference type="EMBL" id="KN832871">
    <property type="protein sequence ID" value="KIN05929.1"/>
    <property type="molecule type" value="Genomic_DNA"/>
</dbReference>
<organism evidence="2 3">
    <name type="scientific">Oidiodendron maius (strain Zn)</name>
    <dbReference type="NCBI Taxonomy" id="913774"/>
    <lineage>
        <taxon>Eukaryota</taxon>
        <taxon>Fungi</taxon>
        <taxon>Dikarya</taxon>
        <taxon>Ascomycota</taxon>
        <taxon>Pezizomycotina</taxon>
        <taxon>Leotiomycetes</taxon>
        <taxon>Leotiomycetes incertae sedis</taxon>
        <taxon>Myxotrichaceae</taxon>
        <taxon>Oidiodendron</taxon>
    </lineage>
</organism>
<evidence type="ECO:0000256" key="1">
    <source>
        <dbReference type="SAM" id="MobiDB-lite"/>
    </source>
</evidence>
<dbReference type="InParanoid" id="A0A0C3D3T1"/>
<keyword evidence="3" id="KW-1185">Reference proteome</keyword>
<protein>
    <submittedName>
        <fullName evidence="2">Uncharacterized protein</fullName>
    </submittedName>
</protein>
<sequence>MNPEIREMCRVRSALTEIRTDKEDGWQLEEVVAIKYFMEDGRLFEKKSHDIKIHGRGGISIATRNGNRREVRAAVDSPPFIDRKLPIAPPRKHGSTARSCTDRVKK</sequence>
<dbReference type="HOGENOM" id="CLU_2223992_0_0_1"/>
<reference evidence="3" key="2">
    <citation type="submission" date="2015-01" db="EMBL/GenBank/DDBJ databases">
        <title>Evolutionary Origins and Diversification of the Mycorrhizal Mutualists.</title>
        <authorList>
            <consortium name="DOE Joint Genome Institute"/>
            <consortium name="Mycorrhizal Genomics Consortium"/>
            <person name="Kohler A."/>
            <person name="Kuo A."/>
            <person name="Nagy L.G."/>
            <person name="Floudas D."/>
            <person name="Copeland A."/>
            <person name="Barry K.W."/>
            <person name="Cichocki N."/>
            <person name="Veneault-Fourrey C."/>
            <person name="LaButti K."/>
            <person name="Lindquist E.A."/>
            <person name="Lipzen A."/>
            <person name="Lundell T."/>
            <person name="Morin E."/>
            <person name="Murat C."/>
            <person name="Riley R."/>
            <person name="Ohm R."/>
            <person name="Sun H."/>
            <person name="Tunlid A."/>
            <person name="Henrissat B."/>
            <person name="Grigoriev I.V."/>
            <person name="Hibbett D.S."/>
            <person name="Martin F."/>
        </authorList>
    </citation>
    <scope>NUCLEOTIDE SEQUENCE [LARGE SCALE GENOMIC DNA]</scope>
    <source>
        <strain evidence="3">Zn</strain>
    </source>
</reference>
<evidence type="ECO:0000313" key="2">
    <source>
        <dbReference type="EMBL" id="KIN05929.1"/>
    </source>
</evidence>
<name>A0A0C3D3T1_OIDMZ</name>
<reference evidence="2 3" key="1">
    <citation type="submission" date="2014-04" db="EMBL/GenBank/DDBJ databases">
        <authorList>
            <consortium name="DOE Joint Genome Institute"/>
            <person name="Kuo A."/>
            <person name="Martino E."/>
            <person name="Perotto S."/>
            <person name="Kohler A."/>
            <person name="Nagy L.G."/>
            <person name="Floudas D."/>
            <person name="Copeland A."/>
            <person name="Barry K.W."/>
            <person name="Cichocki N."/>
            <person name="Veneault-Fourrey C."/>
            <person name="LaButti K."/>
            <person name="Lindquist E.A."/>
            <person name="Lipzen A."/>
            <person name="Lundell T."/>
            <person name="Morin E."/>
            <person name="Murat C."/>
            <person name="Sun H."/>
            <person name="Tunlid A."/>
            <person name="Henrissat B."/>
            <person name="Grigoriev I.V."/>
            <person name="Hibbett D.S."/>
            <person name="Martin F."/>
            <person name="Nordberg H.P."/>
            <person name="Cantor M.N."/>
            <person name="Hua S.X."/>
        </authorList>
    </citation>
    <scope>NUCLEOTIDE SEQUENCE [LARGE SCALE GENOMIC DNA]</scope>
    <source>
        <strain evidence="2 3">Zn</strain>
    </source>
</reference>
<proteinExistence type="predicted"/>
<dbReference type="Proteomes" id="UP000054321">
    <property type="component" value="Unassembled WGS sequence"/>
</dbReference>
<accession>A0A0C3D3T1</accession>